<evidence type="ECO:0000256" key="2">
    <source>
        <dbReference type="ARBA" id="ARBA00022438"/>
    </source>
</evidence>
<dbReference type="InterPro" id="IPR045357">
    <property type="entry name" value="Aminopeptidase_N-like_N"/>
</dbReference>
<dbReference type="InterPro" id="IPR024571">
    <property type="entry name" value="ERAP1-like_C_dom"/>
</dbReference>
<feature type="domain" description="Aminopeptidase N-like N-terminal" evidence="13">
    <location>
        <begin position="113"/>
        <end position="282"/>
    </location>
</feature>
<keyword evidence="4 9" id="KW-0479">Metal-binding</keyword>
<dbReference type="Proteomes" id="UP000092993">
    <property type="component" value="Unassembled WGS sequence"/>
</dbReference>
<dbReference type="InterPro" id="IPR050344">
    <property type="entry name" value="Peptidase_M1_aminopeptidases"/>
</dbReference>
<dbReference type="PANTHER" id="PTHR11533:SF174">
    <property type="entry name" value="PUROMYCIN-SENSITIVE AMINOPEPTIDASE-RELATED"/>
    <property type="match status" value="1"/>
</dbReference>
<keyword evidence="3 10" id="KW-0645">Protease</keyword>
<keyword evidence="15" id="KW-1185">Reference proteome</keyword>
<evidence type="ECO:0000313" key="14">
    <source>
        <dbReference type="EMBL" id="OBZ75470.1"/>
    </source>
</evidence>
<dbReference type="SUPFAM" id="SSF63737">
    <property type="entry name" value="Leukotriene A4 hydrolase N-terminal domain"/>
    <property type="match status" value="1"/>
</dbReference>
<dbReference type="EMBL" id="LUGG01000004">
    <property type="protein sequence ID" value="OBZ75470.1"/>
    <property type="molecule type" value="Genomic_DNA"/>
</dbReference>
<dbReference type="GO" id="GO:0043171">
    <property type="term" value="P:peptide catabolic process"/>
    <property type="evidence" value="ECO:0007669"/>
    <property type="project" value="TreeGrafter"/>
</dbReference>
<evidence type="ECO:0000256" key="10">
    <source>
        <dbReference type="RuleBase" id="RU364040"/>
    </source>
</evidence>
<evidence type="ECO:0000259" key="13">
    <source>
        <dbReference type="Pfam" id="PF17900"/>
    </source>
</evidence>
<dbReference type="Pfam" id="PF01433">
    <property type="entry name" value="Peptidase_M1"/>
    <property type="match status" value="2"/>
</dbReference>
<comment type="caution">
    <text evidence="14">The sequence shown here is derived from an EMBL/GenBank/DDBJ whole genome shotgun (WGS) entry which is preliminary data.</text>
</comment>
<dbReference type="Pfam" id="PF11838">
    <property type="entry name" value="ERAP1_C"/>
    <property type="match status" value="2"/>
</dbReference>
<sequence>MVLVAAGRLYTGWPFLRLSCGGITCKPGPPALPVADYGLQRTLVSSAFRLQPPRKSLSLCTASALASTHPSLSRLCPYIRNHSTAASHITMASFTPPSPPDDQANYRLPTSVKPTHYNLTVRTDLVNSKFDGTVEILLDVNTETSTVVLNTADLNIGEVSLFSEALRLEQTHPSRAFDSGLERGSFTFATSLPAKSKAQLKIAFDGDLTSNMLGYYRSSGGNEDKTKYYSLTQFEPTAARRAFPCWDEPLLKATFDITLISRADTVNLSNMPVISEEIYKPGLPQDNSWLSKKFASLSIDDPAEQWKVTQFATTPPVSTYLVAYANGHLKYLESSYRSPLSGKVRPLRIYGTHDYLVCAICPRCEAEGAPNYEQVFDIEYPLPKLDTLVAHDFDSGAMENCAFLLDPEKADLRAKKLVASTQSHEVAHMWFGNITTMAWWDNLYLNEGFATLCPRARCQVVFTPIEVECPDANDQPVLRMLSNYVGEARFLKGVSIYLKNHLYKNSVTKDLWEGIQAATGDRRSVHQPLMFELNKVLCIDLDIPKMMDNWVKKMGYPVITVAERPNGIHVRQDRFLETGPAEPKDNETIWTVPLFILTVSERGDVVIDKEIILDQREMFIPIDTSRPFKLNAGTVGFFSVLYSSERLKAIGHVATKSPSPFSAEDRIGLVYDALTLAKAGFSNVSSALGLIEILRDENEYLVWESIAINIDRIVSTWWENSHVVELLNNFRNELFVPIVHRLGFEYSDDESVDTRQLRTKAIEQAAAGGDKEVIKELTIRFAHYMKTGDSSGIPPDLVAITYKTSGHARNGASEGIDLAAETFRFILTDARDQDTFYYFYGLQRNFKTRRYLATAFKEHYDVFEKRYTGNFSLIRLIEISFNALSSEEDYQDTLDYFKDKDTSKYEMSLQQTLDNIHARAAWVKRSTTDIATWLEGR</sequence>
<dbReference type="OrthoDB" id="10031169at2759"/>
<comment type="cofactor">
    <cofactor evidence="9 10">
        <name>Zn(2+)</name>
        <dbReference type="ChEBI" id="CHEBI:29105"/>
    </cofactor>
    <text evidence="9 10">Binds 1 zinc ion per subunit.</text>
</comment>
<dbReference type="GO" id="GO:0005615">
    <property type="term" value="C:extracellular space"/>
    <property type="evidence" value="ECO:0007669"/>
    <property type="project" value="TreeGrafter"/>
</dbReference>
<evidence type="ECO:0000256" key="9">
    <source>
        <dbReference type="PIRSR" id="PIRSR634016-3"/>
    </source>
</evidence>
<evidence type="ECO:0000256" key="3">
    <source>
        <dbReference type="ARBA" id="ARBA00022670"/>
    </source>
</evidence>
<dbReference type="InterPro" id="IPR014782">
    <property type="entry name" value="Peptidase_M1_dom"/>
</dbReference>
<dbReference type="OMA" id="MMEYVAI"/>
<evidence type="ECO:0000259" key="11">
    <source>
        <dbReference type="Pfam" id="PF01433"/>
    </source>
</evidence>
<dbReference type="CDD" id="cd09601">
    <property type="entry name" value="M1_APN-Q_like"/>
    <property type="match status" value="1"/>
</dbReference>
<dbReference type="GO" id="GO:0070006">
    <property type="term" value="F:metalloaminopeptidase activity"/>
    <property type="evidence" value="ECO:0007669"/>
    <property type="project" value="TreeGrafter"/>
</dbReference>
<reference evidence="14 15" key="1">
    <citation type="submission" date="2016-03" db="EMBL/GenBank/DDBJ databases">
        <title>Whole genome sequencing of Grifola frondosa 9006-11.</title>
        <authorList>
            <person name="Min B."/>
            <person name="Park H."/>
            <person name="Kim J.-G."/>
            <person name="Cho H."/>
            <person name="Oh Y.-L."/>
            <person name="Kong W.-S."/>
            <person name="Choi I.-G."/>
        </authorList>
    </citation>
    <scope>NUCLEOTIDE SEQUENCE [LARGE SCALE GENOMIC DNA]</scope>
    <source>
        <strain evidence="14 15">9006-11</strain>
    </source>
</reference>
<dbReference type="Gene3D" id="1.25.50.20">
    <property type="match status" value="2"/>
</dbReference>
<feature type="domain" description="ERAP1-like C-terminal" evidence="12">
    <location>
        <begin position="628"/>
        <end position="805"/>
    </location>
</feature>
<protein>
    <recommendedName>
        <fullName evidence="10">Aminopeptidase</fullName>
        <ecNumber evidence="10">3.4.11.-</ecNumber>
    </recommendedName>
</protein>
<dbReference type="PANTHER" id="PTHR11533">
    <property type="entry name" value="PROTEASE M1 ZINC METALLOPROTEASE"/>
    <property type="match status" value="1"/>
</dbReference>
<dbReference type="PRINTS" id="PR00756">
    <property type="entry name" value="ALADIPTASE"/>
</dbReference>
<comment type="similarity">
    <text evidence="1 10">Belongs to the peptidase M1 family.</text>
</comment>
<evidence type="ECO:0000256" key="5">
    <source>
        <dbReference type="ARBA" id="ARBA00022801"/>
    </source>
</evidence>
<dbReference type="Gene3D" id="2.60.40.1730">
    <property type="entry name" value="tricorn interacting facor f3 domain"/>
    <property type="match status" value="1"/>
</dbReference>
<feature type="domain" description="ERAP1-like C-terminal" evidence="12">
    <location>
        <begin position="811"/>
        <end position="917"/>
    </location>
</feature>
<keyword evidence="7 10" id="KW-0482">Metalloprotease</keyword>
<dbReference type="GO" id="GO:0042277">
    <property type="term" value="F:peptide binding"/>
    <property type="evidence" value="ECO:0007669"/>
    <property type="project" value="TreeGrafter"/>
</dbReference>
<dbReference type="Pfam" id="PF17900">
    <property type="entry name" value="Peptidase_M1_N"/>
    <property type="match status" value="1"/>
</dbReference>
<dbReference type="AlphaFoldDB" id="A0A1C7MF29"/>
<dbReference type="GO" id="GO:0008270">
    <property type="term" value="F:zinc ion binding"/>
    <property type="evidence" value="ECO:0007669"/>
    <property type="project" value="UniProtKB-UniRule"/>
</dbReference>
<dbReference type="EC" id="3.4.11.-" evidence="10"/>
<evidence type="ECO:0000259" key="12">
    <source>
        <dbReference type="Pfam" id="PF11838"/>
    </source>
</evidence>
<dbReference type="InterPro" id="IPR027268">
    <property type="entry name" value="Peptidase_M4/M1_CTD_sf"/>
</dbReference>
<dbReference type="GO" id="GO:0005737">
    <property type="term" value="C:cytoplasm"/>
    <property type="evidence" value="ECO:0007669"/>
    <property type="project" value="TreeGrafter"/>
</dbReference>
<evidence type="ECO:0000256" key="1">
    <source>
        <dbReference type="ARBA" id="ARBA00010136"/>
    </source>
</evidence>
<evidence type="ECO:0000313" key="15">
    <source>
        <dbReference type="Proteomes" id="UP000092993"/>
    </source>
</evidence>
<dbReference type="Gene3D" id="1.10.390.10">
    <property type="entry name" value="Neutral Protease Domain 2"/>
    <property type="match status" value="2"/>
</dbReference>
<evidence type="ECO:0000256" key="4">
    <source>
        <dbReference type="ARBA" id="ARBA00022723"/>
    </source>
</evidence>
<dbReference type="Gene3D" id="2.60.40.1910">
    <property type="match status" value="1"/>
</dbReference>
<feature type="binding site" evidence="9">
    <location>
        <position position="428"/>
    </location>
    <ligand>
        <name>Zn(2+)</name>
        <dbReference type="ChEBI" id="CHEBI:29105"/>
        <note>catalytic</note>
    </ligand>
</feature>
<feature type="active site" description="Proton acceptor" evidence="8">
    <location>
        <position position="425"/>
    </location>
</feature>
<feature type="binding site" evidence="9">
    <location>
        <position position="424"/>
    </location>
    <ligand>
        <name>Zn(2+)</name>
        <dbReference type="ChEBI" id="CHEBI:29105"/>
        <note>catalytic</note>
    </ligand>
</feature>
<dbReference type="GO" id="GO:0006508">
    <property type="term" value="P:proteolysis"/>
    <property type="evidence" value="ECO:0007669"/>
    <property type="project" value="UniProtKB-KW"/>
</dbReference>
<evidence type="ECO:0000256" key="6">
    <source>
        <dbReference type="ARBA" id="ARBA00022833"/>
    </source>
</evidence>
<keyword evidence="6 9" id="KW-0862">Zinc</keyword>
<proteinExistence type="inferred from homology"/>
<name>A0A1C7MF29_GRIFR</name>
<accession>A0A1C7MF29</accession>
<feature type="domain" description="Peptidase M1 membrane alanine aminopeptidase" evidence="11">
    <location>
        <begin position="371"/>
        <end position="455"/>
    </location>
</feature>
<dbReference type="STRING" id="5627.A0A1C7MF29"/>
<keyword evidence="2 10" id="KW-0031">Aminopeptidase</keyword>
<feature type="binding site" evidence="9">
    <location>
        <position position="447"/>
    </location>
    <ligand>
        <name>Zn(2+)</name>
        <dbReference type="ChEBI" id="CHEBI:29105"/>
        <note>catalytic</note>
    </ligand>
</feature>
<dbReference type="InterPro" id="IPR034016">
    <property type="entry name" value="M1_APN-typ"/>
</dbReference>
<organism evidence="14 15">
    <name type="scientific">Grifola frondosa</name>
    <name type="common">Maitake</name>
    <name type="synonym">Polyporus frondosus</name>
    <dbReference type="NCBI Taxonomy" id="5627"/>
    <lineage>
        <taxon>Eukaryota</taxon>
        <taxon>Fungi</taxon>
        <taxon>Dikarya</taxon>
        <taxon>Basidiomycota</taxon>
        <taxon>Agaricomycotina</taxon>
        <taxon>Agaricomycetes</taxon>
        <taxon>Polyporales</taxon>
        <taxon>Grifolaceae</taxon>
        <taxon>Grifola</taxon>
    </lineage>
</organism>
<feature type="domain" description="Peptidase M1 membrane alanine aminopeptidase" evidence="11">
    <location>
        <begin position="476"/>
        <end position="549"/>
    </location>
</feature>
<keyword evidence="5 10" id="KW-0378">Hydrolase</keyword>
<dbReference type="SUPFAM" id="SSF55486">
    <property type="entry name" value="Metalloproteases ('zincins'), catalytic domain"/>
    <property type="match status" value="1"/>
</dbReference>
<dbReference type="InterPro" id="IPR001930">
    <property type="entry name" value="Peptidase_M1"/>
</dbReference>
<gene>
    <name evidence="14" type="primary">ape1</name>
    <name evidence="14" type="ORF">A0H81_04724</name>
</gene>
<dbReference type="InterPro" id="IPR042097">
    <property type="entry name" value="Aminopeptidase_N-like_N_sf"/>
</dbReference>
<evidence type="ECO:0000256" key="7">
    <source>
        <dbReference type="ARBA" id="ARBA00023049"/>
    </source>
</evidence>
<dbReference type="GO" id="GO:0016020">
    <property type="term" value="C:membrane"/>
    <property type="evidence" value="ECO:0007669"/>
    <property type="project" value="TreeGrafter"/>
</dbReference>
<evidence type="ECO:0000256" key="8">
    <source>
        <dbReference type="PIRSR" id="PIRSR634016-1"/>
    </source>
</evidence>